<evidence type="ECO:0000256" key="1">
    <source>
        <dbReference type="SAM" id="MobiDB-lite"/>
    </source>
</evidence>
<proteinExistence type="predicted"/>
<comment type="caution">
    <text evidence="2">The sequence shown here is derived from an EMBL/GenBank/DDBJ whole genome shotgun (WGS) entry which is preliminary data.</text>
</comment>
<gene>
    <name evidence="2" type="ORF">OLEA9_A080922</name>
</gene>
<name>A0A8S0SRT6_OLEEU</name>
<feature type="region of interest" description="Disordered" evidence="1">
    <location>
        <begin position="46"/>
        <end position="81"/>
    </location>
</feature>
<dbReference type="EMBL" id="CACTIH010005502">
    <property type="protein sequence ID" value="CAA2995478.1"/>
    <property type="molecule type" value="Genomic_DNA"/>
</dbReference>
<evidence type="ECO:0000313" key="3">
    <source>
        <dbReference type="Proteomes" id="UP000594638"/>
    </source>
</evidence>
<organism evidence="2 3">
    <name type="scientific">Olea europaea subsp. europaea</name>
    <dbReference type="NCBI Taxonomy" id="158383"/>
    <lineage>
        <taxon>Eukaryota</taxon>
        <taxon>Viridiplantae</taxon>
        <taxon>Streptophyta</taxon>
        <taxon>Embryophyta</taxon>
        <taxon>Tracheophyta</taxon>
        <taxon>Spermatophyta</taxon>
        <taxon>Magnoliopsida</taxon>
        <taxon>eudicotyledons</taxon>
        <taxon>Gunneridae</taxon>
        <taxon>Pentapetalae</taxon>
        <taxon>asterids</taxon>
        <taxon>lamiids</taxon>
        <taxon>Lamiales</taxon>
        <taxon>Oleaceae</taxon>
        <taxon>Oleeae</taxon>
        <taxon>Olea</taxon>
    </lineage>
</organism>
<accession>A0A8S0SRT6</accession>
<dbReference type="AlphaFoldDB" id="A0A8S0SRT6"/>
<keyword evidence="3" id="KW-1185">Reference proteome</keyword>
<evidence type="ECO:0000313" key="2">
    <source>
        <dbReference type="EMBL" id="CAA2995478.1"/>
    </source>
</evidence>
<sequence>MKTEPSDLVTYAIPHKPLSPPSTNTYKTIRSATANHTKTITTTTLTTKTTRTHHTLQPPSTPITTTTRFGGQQTFKRRSRRQLDLEMDSGWWGVTAPHETPPRASIVDLFRKYCSCATSHQ</sequence>
<feature type="compositionally biased region" description="Low complexity" evidence="1">
    <location>
        <begin position="64"/>
        <end position="74"/>
    </location>
</feature>
<dbReference type="Proteomes" id="UP000594638">
    <property type="component" value="Unassembled WGS sequence"/>
</dbReference>
<protein>
    <submittedName>
        <fullName evidence="2">Uncharacterized protein</fullName>
    </submittedName>
</protein>
<dbReference type="Gramene" id="OE9A080922T1">
    <property type="protein sequence ID" value="OE9A080922C1"/>
    <property type="gene ID" value="OE9A080922"/>
</dbReference>
<reference evidence="2 3" key="1">
    <citation type="submission" date="2019-12" db="EMBL/GenBank/DDBJ databases">
        <authorList>
            <person name="Alioto T."/>
            <person name="Alioto T."/>
            <person name="Gomez Garrido J."/>
        </authorList>
    </citation>
    <scope>NUCLEOTIDE SEQUENCE [LARGE SCALE GENOMIC DNA]</scope>
</reference>